<evidence type="ECO:0000313" key="3">
    <source>
        <dbReference type="Proteomes" id="UP000054477"/>
    </source>
</evidence>
<organism evidence="2 3">
    <name type="scientific">Laccaria amethystina LaAM-08-1</name>
    <dbReference type="NCBI Taxonomy" id="1095629"/>
    <lineage>
        <taxon>Eukaryota</taxon>
        <taxon>Fungi</taxon>
        <taxon>Dikarya</taxon>
        <taxon>Basidiomycota</taxon>
        <taxon>Agaricomycotina</taxon>
        <taxon>Agaricomycetes</taxon>
        <taxon>Agaricomycetidae</taxon>
        <taxon>Agaricales</taxon>
        <taxon>Agaricineae</taxon>
        <taxon>Hydnangiaceae</taxon>
        <taxon>Laccaria</taxon>
    </lineage>
</organism>
<keyword evidence="3" id="KW-1185">Reference proteome</keyword>
<gene>
    <name evidence="2" type="ORF">K443DRAFT_120601</name>
</gene>
<dbReference type="AlphaFoldDB" id="A0A0C9YB19"/>
<accession>A0A0C9YB19</accession>
<evidence type="ECO:0000313" key="2">
    <source>
        <dbReference type="EMBL" id="KIK05278.1"/>
    </source>
</evidence>
<dbReference type="Proteomes" id="UP000054477">
    <property type="component" value="Unassembled WGS sequence"/>
</dbReference>
<proteinExistence type="predicted"/>
<dbReference type="EMBL" id="KN838561">
    <property type="protein sequence ID" value="KIK05278.1"/>
    <property type="molecule type" value="Genomic_DNA"/>
</dbReference>
<feature type="compositionally biased region" description="Basic and acidic residues" evidence="1">
    <location>
        <begin position="16"/>
        <end position="38"/>
    </location>
</feature>
<feature type="compositionally biased region" description="Basic and acidic residues" evidence="1">
    <location>
        <begin position="67"/>
        <end position="83"/>
    </location>
</feature>
<protein>
    <submittedName>
        <fullName evidence="2">Uncharacterized protein</fullName>
    </submittedName>
</protein>
<reference evidence="3" key="2">
    <citation type="submission" date="2015-01" db="EMBL/GenBank/DDBJ databases">
        <title>Evolutionary Origins and Diversification of the Mycorrhizal Mutualists.</title>
        <authorList>
            <consortium name="DOE Joint Genome Institute"/>
            <consortium name="Mycorrhizal Genomics Consortium"/>
            <person name="Kohler A."/>
            <person name="Kuo A."/>
            <person name="Nagy L.G."/>
            <person name="Floudas D."/>
            <person name="Copeland A."/>
            <person name="Barry K.W."/>
            <person name="Cichocki N."/>
            <person name="Veneault-Fourrey C."/>
            <person name="LaButti K."/>
            <person name="Lindquist E.A."/>
            <person name="Lipzen A."/>
            <person name="Lundell T."/>
            <person name="Morin E."/>
            <person name="Murat C."/>
            <person name="Riley R."/>
            <person name="Ohm R."/>
            <person name="Sun H."/>
            <person name="Tunlid A."/>
            <person name="Henrissat B."/>
            <person name="Grigoriev I.V."/>
            <person name="Hibbett D.S."/>
            <person name="Martin F."/>
        </authorList>
    </citation>
    <scope>NUCLEOTIDE SEQUENCE [LARGE SCALE GENOMIC DNA]</scope>
    <source>
        <strain evidence="3">LaAM-08-1</strain>
    </source>
</reference>
<dbReference type="HOGENOM" id="CLU_2109416_0_0_1"/>
<feature type="region of interest" description="Disordered" evidence="1">
    <location>
        <begin position="1"/>
        <end position="83"/>
    </location>
</feature>
<name>A0A0C9YB19_9AGAR</name>
<reference evidence="2 3" key="1">
    <citation type="submission" date="2014-04" db="EMBL/GenBank/DDBJ databases">
        <authorList>
            <consortium name="DOE Joint Genome Institute"/>
            <person name="Kuo A."/>
            <person name="Kohler A."/>
            <person name="Nagy L.G."/>
            <person name="Floudas D."/>
            <person name="Copeland A."/>
            <person name="Barry K.W."/>
            <person name="Cichocki N."/>
            <person name="Veneault-Fourrey C."/>
            <person name="LaButti K."/>
            <person name="Lindquist E.A."/>
            <person name="Lipzen A."/>
            <person name="Lundell T."/>
            <person name="Morin E."/>
            <person name="Murat C."/>
            <person name="Sun H."/>
            <person name="Tunlid A."/>
            <person name="Henrissat B."/>
            <person name="Grigoriev I.V."/>
            <person name="Hibbett D.S."/>
            <person name="Martin F."/>
            <person name="Nordberg H.P."/>
            <person name="Cantor M.N."/>
            <person name="Hua S.X."/>
        </authorList>
    </citation>
    <scope>NUCLEOTIDE SEQUENCE [LARGE SCALE GENOMIC DNA]</scope>
    <source>
        <strain evidence="2 3">LaAM-08-1</strain>
    </source>
</reference>
<evidence type="ECO:0000256" key="1">
    <source>
        <dbReference type="SAM" id="MobiDB-lite"/>
    </source>
</evidence>
<sequence>MAGWQKIDITRGAAKNRREKEEKDVRDAHSTGERENVHQRNASQPLKRRMVNTRGSDDVANGQSKWNEGRNEAPDEDKVSRERLGVEENVHAIYLTIWMDLRNVLRVIVVHVTPL</sequence>